<organism evidence="1 2">
    <name type="scientific">Lederbergia citrisecunda</name>
    <dbReference type="NCBI Taxonomy" id="2833583"/>
    <lineage>
        <taxon>Bacteria</taxon>
        <taxon>Bacillati</taxon>
        <taxon>Bacillota</taxon>
        <taxon>Bacilli</taxon>
        <taxon>Bacillales</taxon>
        <taxon>Bacillaceae</taxon>
        <taxon>Lederbergia</taxon>
    </lineage>
</organism>
<evidence type="ECO:0000313" key="2">
    <source>
        <dbReference type="Proteomes" id="UP000682713"/>
    </source>
</evidence>
<dbReference type="RefSeq" id="WP_213112309.1">
    <property type="nucleotide sequence ID" value="NZ_JAGYPJ010000001.1"/>
</dbReference>
<comment type="caution">
    <text evidence="1">The sequence shown here is derived from an EMBL/GenBank/DDBJ whole genome shotgun (WGS) entry which is preliminary data.</text>
</comment>
<sequence>MAAFGHNSKIISIEELKGGFFNVAYFITFENNMKTVLKVAHSNDIKVLRCEKDIMKSEIKALNFIANNTRIPTPTVFYYNFSKNFINRDYFFMEYIHGKPLDQLYDHFSEDEFLYISHQVGAYAKQFHNMKGNAFGYTLQIIKAIKNGQMLLFHLLMT</sequence>
<keyword evidence="2" id="KW-1185">Reference proteome</keyword>
<dbReference type="EMBL" id="JAGYPJ010000001">
    <property type="protein sequence ID" value="MBS4201879.1"/>
    <property type="molecule type" value="Genomic_DNA"/>
</dbReference>
<dbReference type="SUPFAM" id="SSF56112">
    <property type="entry name" value="Protein kinase-like (PK-like)"/>
    <property type="match status" value="1"/>
</dbReference>
<dbReference type="InterPro" id="IPR011009">
    <property type="entry name" value="Kinase-like_dom_sf"/>
</dbReference>
<evidence type="ECO:0008006" key="3">
    <source>
        <dbReference type="Google" id="ProtNLM"/>
    </source>
</evidence>
<dbReference type="Gene3D" id="3.30.200.20">
    <property type="entry name" value="Phosphorylase Kinase, domain 1"/>
    <property type="match status" value="1"/>
</dbReference>
<evidence type="ECO:0000313" key="1">
    <source>
        <dbReference type="EMBL" id="MBS4201879.1"/>
    </source>
</evidence>
<dbReference type="AlphaFoldDB" id="A0A942TTG4"/>
<reference evidence="1 2" key="1">
    <citation type="submission" date="2021-05" db="EMBL/GenBank/DDBJ databases">
        <title>Novel Bacillus species.</title>
        <authorList>
            <person name="Liu G."/>
        </authorList>
    </citation>
    <scope>NUCLEOTIDE SEQUENCE [LARGE SCALE GENOMIC DNA]</scope>
    <source>
        <strain evidence="1 2">FJAT-49732</strain>
    </source>
</reference>
<name>A0A942TTG4_9BACI</name>
<protein>
    <recommendedName>
        <fullName evidence="3">Protein kinase domain-containing protein</fullName>
    </recommendedName>
</protein>
<dbReference type="Proteomes" id="UP000682713">
    <property type="component" value="Unassembled WGS sequence"/>
</dbReference>
<gene>
    <name evidence="1" type="ORF">KHA93_19935</name>
</gene>
<dbReference type="PANTHER" id="PTHR21310:SF15">
    <property type="entry name" value="AMINOGLYCOSIDE PHOSPHOTRANSFERASE DOMAIN-CONTAINING PROTEIN"/>
    <property type="match status" value="1"/>
</dbReference>
<accession>A0A942TTG4</accession>
<dbReference type="InterPro" id="IPR051678">
    <property type="entry name" value="AGP_Transferase"/>
</dbReference>
<dbReference type="PANTHER" id="PTHR21310">
    <property type="entry name" value="AMINOGLYCOSIDE PHOSPHOTRANSFERASE-RELATED-RELATED"/>
    <property type="match status" value="1"/>
</dbReference>
<proteinExistence type="predicted"/>